<evidence type="ECO:0000313" key="3">
    <source>
        <dbReference type="Proteomes" id="UP001497453"/>
    </source>
</evidence>
<feature type="compositionally biased region" description="Basic and acidic residues" evidence="1">
    <location>
        <begin position="156"/>
        <end position="165"/>
    </location>
</feature>
<name>A0ABP1E0T5_9APHY</name>
<dbReference type="EMBL" id="OZ037950">
    <property type="protein sequence ID" value="CAL1713641.1"/>
    <property type="molecule type" value="Genomic_DNA"/>
</dbReference>
<keyword evidence="3" id="KW-1185">Reference proteome</keyword>
<feature type="compositionally biased region" description="Low complexity" evidence="1">
    <location>
        <begin position="50"/>
        <end position="73"/>
    </location>
</feature>
<organism evidence="2 3">
    <name type="scientific">Somion occarium</name>
    <dbReference type="NCBI Taxonomy" id="3059160"/>
    <lineage>
        <taxon>Eukaryota</taxon>
        <taxon>Fungi</taxon>
        <taxon>Dikarya</taxon>
        <taxon>Basidiomycota</taxon>
        <taxon>Agaricomycotina</taxon>
        <taxon>Agaricomycetes</taxon>
        <taxon>Polyporales</taxon>
        <taxon>Cerrenaceae</taxon>
        <taxon>Somion</taxon>
    </lineage>
</organism>
<sequence>MMRTCRHYLLFFADSDDDESSTQAEKSVAHNEEVPMEVDGKTEEIVGGRASSVSSSSSKSPPNSRVPSRSSPAPEGPSEETPAKKRKLSPDGAPYSKEPKSAYLGSFLVGNAWSNVRGKGYIKSGDEIREELEDTVVGLTNKADFEFGRIPQDVSSGRDGRDFHSNIEMASGRQKTCPF</sequence>
<dbReference type="Proteomes" id="UP001497453">
    <property type="component" value="Chromosome 7"/>
</dbReference>
<reference evidence="3" key="1">
    <citation type="submission" date="2024-04" db="EMBL/GenBank/DDBJ databases">
        <authorList>
            <person name="Shaw F."/>
            <person name="Minotto A."/>
        </authorList>
    </citation>
    <scope>NUCLEOTIDE SEQUENCE [LARGE SCALE GENOMIC DNA]</scope>
</reference>
<protein>
    <submittedName>
        <fullName evidence="2">Uncharacterized protein</fullName>
    </submittedName>
</protein>
<accession>A0ABP1E0T5</accession>
<feature type="compositionally biased region" description="Basic and acidic residues" evidence="1">
    <location>
        <begin position="27"/>
        <end position="46"/>
    </location>
</feature>
<gene>
    <name evidence="2" type="ORF">GFSPODELE1_LOCUS9395</name>
</gene>
<proteinExistence type="predicted"/>
<evidence type="ECO:0000256" key="1">
    <source>
        <dbReference type="SAM" id="MobiDB-lite"/>
    </source>
</evidence>
<evidence type="ECO:0000313" key="2">
    <source>
        <dbReference type="EMBL" id="CAL1713641.1"/>
    </source>
</evidence>
<feature type="region of interest" description="Disordered" evidence="1">
    <location>
        <begin position="150"/>
        <end position="179"/>
    </location>
</feature>
<feature type="region of interest" description="Disordered" evidence="1">
    <location>
        <begin position="11"/>
        <end position="100"/>
    </location>
</feature>